<reference evidence="1 2" key="1">
    <citation type="journal article" date="2022" name="New Phytol.">
        <title>Ecological generalism drives hyperdiversity of secondary metabolite gene clusters in xylarialean endophytes.</title>
        <authorList>
            <person name="Franco M.E.E."/>
            <person name="Wisecaver J.H."/>
            <person name="Arnold A.E."/>
            <person name="Ju Y.M."/>
            <person name="Slot J.C."/>
            <person name="Ahrendt S."/>
            <person name="Moore L.P."/>
            <person name="Eastman K.E."/>
            <person name="Scott K."/>
            <person name="Konkel Z."/>
            <person name="Mondo S.J."/>
            <person name="Kuo A."/>
            <person name="Hayes R.D."/>
            <person name="Haridas S."/>
            <person name="Andreopoulos B."/>
            <person name="Riley R."/>
            <person name="LaButti K."/>
            <person name="Pangilinan J."/>
            <person name="Lipzen A."/>
            <person name="Amirebrahimi M."/>
            <person name="Yan J."/>
            <person name="Adam C."/>
            <person name="Keymanesh K."/>
            <person name="Ng V."/>
            <person name="Louie K."/>
            <person name="Northen T."/>
            <person name="Drula E."/>
            <person name="Henrissat B."/>
            <person name="Hsieh H.M."/>
            <person name="Youens-Clark K."/>
            <person name="Lutzoni F."/>
            <person name="Miadlikowska J."/>
            <person name="Eastwood D.C."/>
            <person name="Hamelin R.C."/>
            <person name="Grigoriev I.V."/>
            <person name="U'Ren J.M."/>
        </authorList>
    </citation>
    <scope>NUCLEOTIDE SEQUENCE [LARGE SCALE GENOMIC DNA]</scope>
    <source>
        <strain evidence="1 2">CBS 119005</strain>
    </source>
</reference>
<protein>
    <submittedName>
        <fullName evidence="1">Uncharacterized protein</fullName>
    </submittedName>
</protein>
<keyword evidence="2" id="KW-1185">Reference proteome</keyword>
<dbReference type="EMBL" id="MU393466">
    <property type="protein sequence ID" value="KAI4865859.1"/>
    <property type="molecule type" value="Genomic_DNA"/>
</dbReference>
<evidence type="ECO:0000313" key="1">
    <source>
        <dbReference type="EMBL" id="KAI4865859.1"/>
    </source>
</evidence>
<sequence length="181" mass="20164">MYLEDPVVPTLAHKRGAEAGKRKPRDDFDRTEDGPGKKTGSSPSSSSATTKDNDTTIPAEQALTLKDKISKVRPVLWISMQEDWNALFQIENVGLRLEGLVCPLAWNAKNMNTKLKTSSQKRSFAGADQSPFHYDAKKELDKVSGLDYWKKVHRVSPARPWTQQQRAWELDLAIVSVGGVG</sequence>
<organism evidence="1 2">
    <name type="scientific">Hypoxylon rubiginosum</name>
    <dbReference type="NCBI Taxonomy" id="110542"/>
    <lineage>
        <taxon>Eukaryota</taxon>
        <taxon>Fungi</taxon>
        <taxon>Dikarya</taxon>
        <taxon>Ascomycota</taxon>
        <taxon>Pezizomycotina</taxon>
        <taxon>Sordariomycetes</taxon>
        <taxon>Xylariomycetidae</taxon>
        <taxon>Xylariales</taxon>
        <taxon>Hypoxylaceae</taxon>
        <taxon>Hypoxylon</taxon>
    </lineage>
</organism>
<accession>A0ACB9Z433</accession>
<gene>
    <name evidence="1" type="ORF">F4820DRAFT_447632</name>
</gene>
<evidence type="ECO:0000313" key="2">
    <source>
        <dbReference type="Proteomes" id="UP001497700"/>
    </source>
</evidence>
<name>A0ACB9Z433_9PEZI</name>
<proteinExistence type="predicted"/>
<dbReference type="Proteomes" id="UP001497700">
    <property type="component" value="Unassembled WGS sequence"/>
</dbReference>
<comment type="caution">
    <text evidence="1">The sequence shown here is derived from an EMBL/GenBank/DDBJ whole genome shotgun (WGS) entry which is preliminary data.</text>
</comment>